<sequence>MMDMTSQVRRQRRASDAAATAGLRTLLWWLGHGLVLASRFSAPVRSQITRSLTVEISADGGPARHWDFDGQRRRVSTSAGRAAAPDFAVRFTSSGHALRDLTSSDAIDAIMRDRIHGSVRVEGNHLLLMWFRGLIRKVVPIGGAGPPRQALPGAYVAHDPAANGVEKITIEPAVRQLDPQWTGAWNARTKLWIVRGTNGEPLREP</sequence>
<gene>
    <name evidence="1" type="ORF">ACI2L5_48540</name>
</gene>
<keyword evidence="2" id="KW-1185">Reference proteome</keyword>
<dbReference type="RefSeq" id="WP_358645965.1">
    <property type="nucleotide sequence ID" value="NZ_JBFAEV010000040.1"/>
</dbReference>
<evidence type="ECO:0000313" key="2">
    <source>
        <dbReference type="Proteomes" id="UP001620295"/>
    </source>
</evidence>
<accession>A0ABW8M3B8</accession>
<reference evidence="1 2" key="1">
    <citation type="submission" date="2024-11" db="EMBL/GenBank/DDBJ databases">
        <title>The Natural Products Discovery Center: Release of the First 8490 Sequenced Strains for Exploring Actinobacteria Biosynthetic Diversity.</title>
        <authorList>
            <person name="Kalkreuter E."/>
            <person name="Kautsar S.A."/>
            <person name="Yang D."/>
            <person name="Bader C.D."/>
            <person name="Teijaro C.N."/>
            <person name="Fluegel L."/>
            <person name="Davis C.M."/>
            <person name="Simpson J.R."/>
            <person name="Lauterbach L."/>
            <person name="Steele A.D."/>
            <person name="Gui C."/>
            <person name="Meng S."/>
            <person name="Li G."/>
            <person name="Viehrig K."/>
            <person name="Ye F."/>
            <person name="Su P."/>
            <person name="Kiefer A.F."/>
            <person name="Nichols A."/>
            <person name="Cepeda A.J."/>
            <person name="Yan W."/>
            <person name="Fan B."/>
            <person name="Jiang Y."/>
            <person name="Adhikari A."/>
            <person name="Zheng C.-J."/>
            <person name="Schuster L."/>
            <person name="Cowan T.M."/>
            <person name="Smanski M.J."/>
            <person name="Chevrette M.G."/>
            <person name="De Carvalho L.P.S."/>
            <person name="Shen B."/>
        </authorList>
    </citation>
    <scope>NUCLEOTIDE SEQUENCE [LARGE SCALE GENOMIC DNA]</scope>
    <source>
        <strain evidence="1 2">NPDC020863</strain>
    </source>
</reference>
<name>A0ABW8M3B8_9ACTN</name>
<comment type="caution">
    <text evidence="1">The sequence shown here is derived from an EMBL/GenBank/DDBJ whole genome shotgun (WGS) entry which is preliminary data.</text>
</comment>
<evidence type="ECO:0000313" key="1">
    <source>
        <dbReference type="EMBL" id="MFK4272676.1"/>
    </source>
</evidence>
<organism evidence="1 2">
    <name type="scientific">Streptomyces milbemycinicus</name>
    <dbReference type="NCBI Taxonomy" id="476552"/>
    <lineage>
        <taxon>Bacteria</taxon>
        <taxon>Bacillati</taxon>
        <taxon>Actinomycetota</taxon>
        <taxon>Actinomycetes</taxon>
        <taxon>Kitasatosporales</taxon>
        <taxon>Streptomycetaceae</taxon>
        <taxon>Streptomyces</taxon>
    </lineage>
</organism>
<proteinExistence type="predicted"/>
<dbReference type="EMBL" id="JBJDQH010000030">
    <property type="protein sequence ID" value="MFK4272676.1"/>
    <property type="molecule type" value="Genomic_DNA"/>
</dbReference>
<protein>
    <submittedName>
        <fullName evidence="1">Uncharacterized protein</fullName>
    </submittedName>
</protein>
<dbReference type="Proteomes" id="UP001620295">
    <property type="component" value="Unassembled WGS sequence"/>
</dbReference>